<evidence type="ECO:0000256" key="1">
    <source>
        <dbReference type="SAM" id="Phobius"/>
    </source>
</evidence>
<feature type="transmembrane region" description="Helical" evidence="1">
    <location>
        <begin position="7"/>
        <end position="25"/>
    </location>
</feature>
<protein>
    <submittedName>
        <fullName evidence="3">Heme lyase NrfEFG subunit NrfE</fullName>
    </submittedName>
</protein>
<dbReference type="AlphaFoldDB" id="A0A3C1KR77"/>
<accession>A0A3C1KR77</accession>
<dbReference type="Proteomes" id="UP000259273">
    <property type="component" value="Unassembled WGS sequence"/>
</dbReference>
<feature type="transmembrane region" description="Helical" evidence="1">
    <location>
        <begin position="201"/>
        <end position="218"/>
    </location>
</feature>
<keyword evidence="1" id="KW-0472">Membrane</keyword>
<feature type="transmembrane region" description="Helical" evidence="1">
    <location>
        <begin position="72"/>
        <end position="97"/>
    </location>
</feature>
<dbReference type="GO" id="GO:0016829">
    <property type="term" value="F:lyase activity"/>
    <property type="evidence" value="ECO:0007669"/>
    <property type="project" value="UniProtKB-KW"/>
</dbReference>
<dbReference type="InterPro" id="IPR032523">
    <property type="entry name" value="CcmF_C"/>
</dbReference>
<dbReference type="Pfam" id="PF16327">
    <property type="entry name" value="CcmF_C"/>
    <property type="match status" value="1"/>
</dbReference>
<keyword evidence="1" id="KW-1133">Transmembrane helix</keyword>
<feature type="non-terminal residue" evidence="3">
    <location>
        <position position="1"/>
    </location>
</feature>
<gene>
    <name evidence="3" type="ORF">DCP75_15900</name>
</gene>
<feature type="transmembrane region" description="Helical" evidence="1">
    <location>
        <begin position="31"/>
        <end position="51"/>
    </location>
</feature>
<keyword evidence="3" id="KW-0456">Lyase</keyword>
<comment type="caution">
    <text evidence="3">The sequence shown here is derived from an EMBL/GenBank/DDBJ whole genome shotgun (WGS) entry which is preliminary data.</text>
</comment>
<organism evidence="3 4">
    <name type="scientific">Haliea salexigens</name>
    <dbReference type="NCBI Taxonomy" id="287487"/>
    <lineage>
        <taxon>Bacteria</taxon>
        <taxon>Pseudomonadati</taxon>
        <taxon>Pseudomonadota</taxon>
        <taxon>Gammaproteobacteria</taxon>
        <taxon>Cellvibrionales</taxon>
        <taxon>Halieaceae</taxon>
        <taxon>Haliea</taxon>
    </lineage>
</organism>
<dbReference type="EMBL" id="DMND01000212">
    <property type="protein sequence ID" value="HAN29167.1"/>
    <property type="molecule type" value="Genomic_DNA"/>
</dbReference>
<proteinExistence type="predicted"/>
<evidence type="ECO:0000259" key="2">
    <source>
        <dbReference type="Pfam" id="PF16327"/>
    </source>
</evidence>
<evidence type="ECO:0000313" key="3">
    <source>
        <dbReference type="EMBL" id="HAN29167.1"/>
    </source>
</evidence>
<keyword evidence="1" id="KW-0812">Transmembrane</keyword>
<evidence type="ECO:0000313" key="4">
    <source>
        <dbReference type="Proteomes" id="UP000259273"/>
    </source>
</evidence>
<dbReference type="STRING" id="1121937.GCA_000423125_00200"/>
<reference evidence="3 4" key="1">
    <citation type="journal article" date="2018" name="Nat. Biotechnol.">
        <title>A standardized bacterial taxonomy based on genome phylogeny substantially revises the tree of life.</title>
        <authorList>
            <person name="Parks D.H."/>
            <person name="Chuvochina M."/>
            <person name="Waite D.W."/>
            <person name="Rinke C."/>
            <person name="Skarshewski A."/>
            <person name="Chaumeil P.A."/>
            <person name="Hugenholtz P."/>
        </authorList>
    </citation>
    <scope>NUCLEOTIDE SEQUENCE [LARGE SCALE GENOMIC DNA]</scope>
    <source>
        <strain evidence="3">UBA9158</strain>
    </source>
</reference>
<name>A0A3C1KR77_9GAMM</name>
<sequence>RRWQAELLGPGLVTLACALTLPLLHTGDYNLWVALAVLFAGWLVVGLLRDLANRVRNSASLGAGLRRLTPSYWGMVIAHVGFAATIIGVVLTSQYTIEHDLKMSPGESDTLAGYEFRFIDVGAVQGPNFVADEARFVVYRDGREVVRLAPQKRRYLASGSVMTEASIDAGLFRDLFVAMGEPVGVDGAWAIRLHYKPFVRWMWAGALLMALGGFMTVADKRYRRQRTVAREGLREGGVRGAQA</sequence>
<feature type="domain" description="Cytochrome c-type biogenesis protein CcmF C-terminal" evidence="2">
    <location>
        <begin position="7"/>
        <end position="220"/>
    </location>
</feature>